<keyword evidence="2" id="KW-1185">Reference proteome</keyword>
<comment type="caution">
    <text evidence="1">The sequence shown here is derived from an EMBL/GenBank/DDBJ whole genome shotgun (WGS) entry which is preliminary data.</text>
</comment>
<gene>
    <name evidence="1" type="ORF">L2E82_11887</name>
</gene>
<accession>A0ACB9GEJ5</accession>
<reference evidence="1 2" key="2">
    <citation type="journal article" date="2022" name="Mol. Ecol. Resour.">
        <title>The genomes of chicory, endive, great burdock and yacon provide insights into Asteraceae paleo-polyploidization history and plant inulin production.</title>
        <authorList>
            <person name="Fan W."/>
            <person name="Wang S."/>
            <person name="Wang H."/>
            <person name="Wang A."/>
            <person name="Jiang F."/>
            <person name="Liu H."/>
            <person name="Zhao H."/>
            <person name="Xu D."/>
            <person name="Zhang Y."/>
        </authorList>
    </citation>
    <scope>NUCLEOTIDE SEQUENCE [LARGE SCALE GENOMIC DNA]</scope>
    <source>
        <strain evidence="2">cv. Punajuju</strain>
        <tissue evidence="1">Leaves</tissue>
    </source>
</reference>
<sequence>MSYQPVCFLYKPTNASGEHTRKHRSLSDLSLSLYHTHFHTDKHDNSVRRLAMVIKLEKTLSTSMNARIIGSGKETLVLAHGYGGDQSVWNKLLPALTQTYQVVVFDWSFSGAIKDPNTLFDPAKYCCYDAFSDDLTDLLEELNLDSTVFVGHSMSGMIGCIASIKKPHLFKRLVLIGSSPRYVNSECYEGGFDIKDIEQLFSNIESNYDGWSSVFPSLVIDKNDSESVKSFEKCLKRMKPDIGLSTAKTVFLSDHCDILEKIVIPCTIVQTTNDMVVPFSVVEYMKQMIKGESTVEMIDTVGHFPQLTAPLKLLEILDRVVN</sequence>
<proteinExistence type="predicted"/>
<organism evidence="1 2">
    <name type="scientific">Cichorium intybus</name>
    <name type="common">Chicory</name>
    <dbReference type="NCBI Taxonomy" id="13427"/>
    <lineage>
        <taxon>Eukaryota</taxon>
        <taxon>Viridiplantae</taxon>
        <taxon>Streptophyta</taxon>
        <taxon>Embryophyta</taxon>
        <taxon>Tracheophyta</taxon>
        <taxon>Spermatophyta</taxon>
        <taxon>Magnoliopsida</taxon>
        <taxon>eudicotyledons</taxon>
        <taxon>Gunneridae</taxon>
        <taxon>Pentapetalae</taxon>
        <taxon>asterids</taxon>
        <taxon>campanulids</taxon>
        <taxon>Asterales</taxon>
        <taxon>Asteraceae</taxon>
        <taxon>Cichorioideae</taxon>
        <taxon>Cichorieae</taxon>
        <taxon>Cichoriinae</taxon>
        <taxon>Cichorium</taxon>
    </lineage>
</organism>
<dbReference type="Proteomes" id="UP001055811">
    <property type="component" value="Linkage Group LG02"/>
</dbReference>
<dbReference type="EMBL" id="CM042010">
    <property type="protein sequence ID" value="KAI3781860.1"/>
    <property type="molecule type" value="Genomic_DNA"/>
</dbReference>
<evidence type="ECO:0000313" key="1">
    <source>
        <dbReference type="EMBL" id="KAI3781860.1"/>
    </source>
</evidence>
<protein>
    <submittedName>
        <fullName evidence="1">Uncharacterized protein</fullName>
    </submittedName>
</protein>
<name>A0ACB9GEJ5_CICIN</name>
<evidence type="ECO:0000313" key="2">
    <source>
        <dbReference type="Proteomes" id="UP001055811"/>
    </source>
</evidence>
<reference evidence="2" key="1">
    <citation type="journal article" date="2022" name="Mol. Ecol. Resour.">
        <title>The genomes of chicory, endive, great burdock and yacon provide insights into Asteraceae palaeo-polyploidization history and plant inulin production.</title>
        <authorList>
            <person name="Fan W."/>
            <person name="Wang S."/>
            <person name="Wang H."/>
            <person name="Wang A."/>
            <person name="Jiang F."/>
            <person name="Liu H."/>
            <person name="Zhao H."/>
            <person name="Xu D."/>
            <person name="Zhang Y."/>
        </authorList>
    </citation>
    <scope>NUCLEOTIDE SEQUENCE [LARGE SCALE GENOMIC DNA]</scope>
    <source>
        <strain evidence="2">cv. Punajuju</strain>
    </source>
</reference>